<proteinExistence type="predicted"/>
<protein>
    <recommendedName>
        <fullName evidence="6">Integral membrane bound transporter domain-containing protein</fullName>
    </recommendedName>
</protein>
<feature type="transmembrane region" description="Helical" evidence="5">
    <location>
        <begin position="115"/>
        <end position="142"/>
    </location>
</feature>
<feature type="transmembrane region" description="Helical" evidence="5">
    <location>
        <begin position="86"/>
        <end position="108"/>
    </location>
</feature>
<sequence>METIKAFNDARRQIQQSVLDLFKGLSLRARLMQGVLMAVQAAGGACLAYSIGRALHTEQAVWAAITAIAVTQHNYADTINLSRDQFIGAMVGGLIGFAAAAAGTGHVVTYAATIVIAIICCWCLNVGSAARLGAITATIVLLFPGEGPLWDIPLVRLGEVTLGTACAMAVGWTMSQIERRWFAKG</sequence>
<dbReference type="EMBL" id="CP013389">
    <property type="protein sequence ID" value="AOJ10853.1"/>
    <property type="molecule type" value="Genomic_DNA"/>
</dbReference>
<evidence type="ECO:0000256" key="5">
    <source>
        <dbReference type="SAM" id="Phobius"/>
    </source>
</evidence>
<evidence type="ECO:0000259" key="6">
    <source>
        <dbReference type="Pfam" id="PF13515"/>
    </source>
</evidence>
<evidence type="ECO:0000256" key="3">
    <source>
        <dbReference type="ARBA" id="ARBA00022989"/>
    </source>
</evidence>
<keyword evidence="3 5" id="KW-1133">Transmembrane helix</keyword>
<reference evidence="7 8" key="1">
    <citation type="submission" date="2015-12" db="EMBL/GenBank/DDBJ databases">
        <title>Diversity of Burkholderia near neighbor genomes.</title>
        <authorList>
            <person name="Sahl J."/>
            <person name="Wagner D."/>
            <person name="Keim P."/>
        </authorList>
    </citation>
    <scope>NUCLEOTIDE SEQUENCE [LARGE SCALE GENOMIC DNA]</scope>
    <source>
        <strain evidence="7 8">BDU8</strain>
    </source>
</reference>
<organism evidence="7 8">
    <name type="scientific">Burkholderia mayonis</name>
    <dbReference type="NCBI Taxonomy" id="1385591"/>
    <lineage>
        <taxon>Bacteria</taxon>
        <taxon>Pseudomonadati</taxon>
        <taxon>Pseudomonadota</taxon>
        <taxon>Betaproteobacteria</taxon>
        <taxon>Burkholderiales</taxon>
        <taxon>Burkholderiaceae</taxon>
        <taxon>Burkholderia</taxon>
        <taxon>pseudomallei group</taxon>
    </lineage>
</organism>
<evidence type="ECO:0000313" key="7">
    <source>
        <dbReference type="EMBL" id="AOJ10853.1"/>
    </source>
</evidence>
<evidence type="ECO:0000313" key="8">
    <source>
        <dbReference type="Proteomes" id="UP000067711"/>
    </source>
</evidence>
<dbReference type="Pfam" id="PF13515">
    <property type="entry name" value="FUSC_2"/>
    <property type="match status" value="1"/>
</dbReference>
<evidence type="ECO:0000256" key="2">
    <source>
        <dbReference type="ARBA" id="ARBA00022692"/>
    </source>
</evidence>
<keyword evidence="4 5" id="KW-0472">Membrane</keyword>
<dbReference type="GO" id="GO:0016020">
    <property type="term" value="C:membrane"/>
    <property type="evidence" value="ECO:0007669"/>
    <property type="project" value="UniProtKB-SubCell"/>
</dbReference>
<gene>
    <name evidence="7" type="ORF">WS71_27310</name>
</gene>
<comment type="subcellular location">
    <subcellularLocation>
        <location evidence="1">Membrane</location>
        <topology evidence="1">Multi-pass membrane protein</topology>
    </subcellularLocation>
</comment>
<dbReference type="AlphaFoldDB" id="A0A1B4G4K6"/>
<dbReference type="InterPro" id="IPR049453">
    <property type="entry name" value="Memb_transporter_dom"/>
</dbReference>
<accession>A0A1B4G4K6</accession>
<keyword evidence="2 5" id="KW-0812">Transmembrane</keyword>
<dbReference type="RefSeq" id="WP_066484567.1">
    <property type="nucleotide sequence ID" value="NZ_CP013389.1"/>
</dbReference>
<evidence type="ECO:0000256" key="1">
    <source>
        <dbReference type="ARBA" id="ARBA00004141"/>
    </source>
</evidence>
<feature type="domain" description="Integral membrane bound transporter" evidence="6">
    <location>
        <begin position="47"/>
        <end position="170"/>
    </location>
</feature>
<dbReference type="Proteomes" id="UP000067711">
    <property type="component" value="Chromosome 1"/>
</dbReference>
<name>A0A1B4G4K6_9BURK</name>
<evidence type="ECO:0000256" key="4">
    <source>
        <dbReference type="ARBA" id="ARBA00023136"/>
    </source>
</evidence>